<evidence type="ECO:0000313" key="4">
    <source>
        <dbReference type="EMBL" id="KAF6211474.1"/>
    </source>
</evidence>
<dbReference type="AlphaFoldDB" id="A0A8S9XS73"/>
<organism evidence="4 5">
    <name type="scientific">Apolygus lucorum</name>
    <name type="common">Small green plant bug</name>
    <name type="synonym">Lygocoris lucorum</name>
    <dbReference type="NCBI Taxonomy" id="248454"/>
    <lineage>
        <taxon>Eukaryota</taxon>
        <taxon>Metazoa</taxon>
        <taxon>Ecdysozoa</taxon>
        <taxon>Arthropoda</taxon>
        <taxon>Hexapoda</taxon>
        <taxon>Insecta</taxon>
        <taxon>Pterygota</taxon>
        <taxon>Neoptera</taxon>
        <taxon>Paraneoptera</taxon>
        <taxon>Hemiptera</taxon>
        <taxon>Heteroptera</taxon>
        <taxon>Panheteroptera</taxon>
        <taxon>Cimicomorpha</taxon>
        <taxon>Miridae</taxon>
        <taxon>Mirini</taxon>
        <taxon>Apolygus</taxon>
    </lineage>
</organism>
<keyword evidence="2" id="KW-0812">Transmembrane</keyword>
<dbReference type="GO" id="GO:0004623">
    <property type="term" value="F:phospholipase A2 activity"/>
    <property type="evidence" value="ECO:0007669"/>
    <property type="project" value="InterPro"/>
</dbReference>
<dbReference type="Proteomes" id="UP000466442">
    <property type="component" value="Unassembled WGS sequence"/>
</dbReference>
<protein>
    <recommendedName>
        <fullName evidence="3">Phospholipase A2-like domain-containing protein</fullName>
    </recommendedName>
</protein>
<feature type="domain" description="Phospholipase A2-like" evidence="3">
    <location>
        <begin position="35"/>
        <end position="87"/>
    </location>
</feature>
<dbReference type="GO" id="GO:0005198">
    <property type="term" value="F:structural molecule activity"/>
    <property type="evidence" value="ECO:0007669"/>
    <property type="project" value="InterPro"/>
</dbReference>
<dbReference type="InterPro" id="IPR013607">
    <property type="entry name" value="Phospholipase_A2-like"/>
</dbReference>
<comment type="caution">
    <text evidence="4">The sequence shown here is derived from an EMBL/GenBank/DDBJ whole genome shotgun (WGS) entry which is preliminary data.</text>
</comment>
<keyword evidence="5" id="KW-1185">Reference proteome</keyword>
<keyword evidence="2" id="KW-0472">Membrane</keyword>
<keyword evidence="2" id="KW-1133">Transmembrane helix</keyword>
<evidence type="ECO:0000256" key="2">
    <source>
        <dbReference type="SAM" id="Phobius"/>
    </source>
</evidence>
<dbReference type="GO" id="GO:0050482">
    <property type="term" value="P:arachidonate secretion"/>
    <property type="evidence" value="ECO:0007669"/>
    <property type="project" value="InterPro"/>
</dbReference>
<name>A0A8S9XS73_APOLU</name>
<feature type="region of interest" description="Disordered" evidence="1">
    <location>
        <begin position="140"/>
        <end position="161"/>
    </location>
</feature>
<feature type="region of interest" description="Disordered" evidence="1">
    <location>
        <begin position="264"/>
        <end position="293"/>
    </location>
</feature>
<dbReference type="OrthoDB" id="6612097at2759"/>
<feature type="transmembrane region" description="Helical" evidence="2">
    <location>
        <begin position="170"/>
        <end position="196"/>
    </location>
</feature>
<proteinExistence type="predicted"/>
<dbReference type="GO" id="GO:0006644">
    <property type="term" value="P:phospholipid metabolic process"/>
    <property type="evidence" value="ECO:0007669"/>
    <property type="project" value="InterPro"/>
</dbReference>
<reference evidence="4" key="1">
    <citation type="journal article" date="2021" name="Mol. Ecol. Resour.">
        <title>Apolygus lucorum genome provides insights into omnivorousness and mesophyll feeding.</title>
        <authorList>
            <person name="Liu Y."/>
            <person name="Liu H."/>
            <person name="Wang H."/>
            <person name="Huang T."/>
            <person name="Liu B."/>
            <person name="Yang B."/>
            <person name="Yin L."/>
            <person name="Li B."/>
            <person name="Zhang Y."/>
            <person name="Zhang S."/>
            <person name="Jiang F."/>
            <person name="Zhang X."/>
            <person name="Ren Y."/>
            <person name="Wang B."/>
            <person name="Wang S."/>
            <person name="Lu Y."/>
            <person name="Wu K."/>
            <person name="Fan W."/>
            <person name="Wang G."/>
        </authorList>
    </citation>
    <scope>NUCLEOTIDE SEQUENCE</scope>
    <source>
        <strain evidence="4">12Hb</strain>
    </source>
</reference>
<dbReference type="InterPro" id="IPR036444">
    <property type="entry name" value="PLipase_A2_dom_sf"/>
</dbReference>
<evidence type="ECO:0000313" key="5">
    <source>
        <dbReference type="Proteomes" id="UP000466442"/>
    </source>
</evidence>
<dbReference type="EMBL" id="WIXP02000004">
    <property type="protein sequence ID" value="KAF6211474.1"/>
    <property type="molecule type" value="Genomic_DNA"/>
</dbReference>
<sequence length="293" mass="32861">MSNKKERVGHSLANKIIDKLPIELHLPASLSSTNSKYQYCGPGTRFVERKALGQRGINLLDSLCYQHDQVYQSTQDNQKRYEADKQLEWNAWSLAKNNKVPLRERLAAWLVVNAMKMKTYSKGAGLHRVMKRTGWDKVKTKKRNKRRGRRQRKTVSQSTRRHIRKPISGGFLPLLLGAMPFFTAIGSLLAGGASVAKSITEAKRSKEELDEIRRHNKSMEEARTSSNGVQGEGLFIRPYKGKGYAQSAKGKGLYIRPYKGRGVGKSAKGEGLHIKPYSGKRGGGVSVKIRPKN</sequence>
<gene>
    <name evidence="4" type="ORF">GE061_011986</name>
</gene>
<dbReference type="Pfam" id="PF08398">
    <property type="entry name" value="Phospholip_A2_4"/>
    <property type="match status" value="1"/>
</dbReference>
<evidence type="ECO:0000259" key="3">
    <source>
        <dbReference type="Pfam" id="PF08398"/>
    </source>
</evidence>
<accession>A0A8S9XS73</accession>
<evidence type="ECO:0000256" key="1">
    <source>
        <dbReference type="SAM" id="MobiDB-lite"/>
    </source>
</evidence>
<dbReference type="Gene3D" id="1.20.90.10">
    <property type="entry name" value="Phospholipase A2 domain"/>
    <property type="match status" value="1"/>
</dbReference>